<comment type="caution">
    <text evidence="1">The sequence shown here is derived from an EMBL/GenBank/DDBJ whole genome shotgun (WGS) entry which is preliminary data.</text>
</comment>
<sequence>MVLDHFAADRLERLALTAEAYVAQVFGMNLRLHDLAGEGLPYFLTDRYHFWRGDLQGRPAVFMVNRAGPLDTFDIAKHRELARRHLGVALVVLVLERVDARVRRRLIEHRIAFLAPGAQIYVPEALLDLREGAPAKIAPQPDYLSPTAQSVVLGAMLGRFVDQQSLTDLAERFQVSVMSMSRALDELVAIGVAEALWAGRRRRLRFAVNGRDLWNTIEPRLKSPVRKLRLVRGQIPLDQAPLAGETALAHYTMLSPPRVERRAVLASRWTGMTQALELEPAWTDEADRIELETWSYDPLVLAEDGVVDRLSLYLSIRREPDERVAQAAAQMLEDMAW</sequence>
<dbReference type="Proteomes" id="UP000249393">
    <property type="component" value="Unassembled WGS sequence"/>
</dbReference>
<organism evidence="1 2">
    <name type="scientific">Caulobacter segnis</name>
    <dbReference type="NCBI Taxonomy" id="88688"/>
    <lineage>
        <taxon>Bacteria</taxon>
        <taxon>Pseudomonadati</taxon>
        <taxon>Pseudomonadota</taxon>
        <taxon>Alphaproteobacteria</taxon>
        <taxon>Caulobacterales</taxon>
        <taxon>Caulobacteraceae</taxon>
        <taxon>Caulobacter</taxon>
    </lineage>
</organism>
<name>A0A2W5VC48_9CAUL</name>
<evidence type="ECO:0000313" key="2">
    <source>
        <dbReference type="Proteomes" id="UP000249393"/>
    </source>
</evidence>
<dbReference type="SUPFAM" id="SSF46785">
    <property type="entry name" value="Winged helix' DNA-binding domain"/>
    <property type="match status" value="1"/>
</dbReference>
<accession>A0A2W5VC48</accession>
<gene>
    <name evidence="1" type="ORF">DI526_04270</name>
</gene>
<proteinExistence type="predicted"/>
<evidence type="ECO:0008006" key="3">
    <source>
        <dbReference type="Google" id="ProtNLM"/>
    </source>
</evidence>
<dbReference type="EMBL" id="QFQZ01000008">
    <property type="protein sequence ID" value="PZR36177.1"/>
    <property type="molecule type" value="Genomic_DNA"/>
</dbReference>
<dbReference type="AlphaFoldDB" id="A0A2W5VC48"/>
<protein>
    <recommendedName>
        <fullName evidence="3">MarR family transcriptional regulator</fullName>
    </recommendedName>
</protein>
<evidence type="ECO:0000313" key="1">
    <source>
        <dbReference type="EMBL" id="PZR36177.1"/>
    </source>
</evidence>
<dbReference type="InterPro" id="IPR036390">
    <property type="entry name" value="WH_DNA-bd_sf"/>
</dbReference>
<reference evidence="1 2" key="1">
    <citation type="submission" date="2017-08" db="EMBL/GenBank/DDBJ databases">
        <title>Infants hospitalized years apart are colonized by the same room-sourced microbial strains.</title>
        <authorList>
            <person name="Brooks B."/>
            <person name="Olm M.R."/>
            <person name="Firek B.A."/>
            <person name="Baker R."/>
            <person name="Thomas B.C."/>
            <person name="Morowitz M.J."/>
            <person name="Banfield J.F."/>
        </authorList>
    </citation>
    <scope>NUCLEOTIDE SEQUENCE [LARGE SCALE GENOMIC DNA]</scope>
    <source>
        <strain evidence="1">S2_003_000_R2_4</strain>
    </source>
</reference>